<evidence type="ECO:0000313" key="1">
    <source>
        <dbReference type="EMBL" id="MFC4738904.1"/>
    </source>
</evidence>
<comment type="caution">
    <text evidence="1">The sequence shown here is derived from an EMBL/GenBank/DDBJ whole genome shotgun (WGS) entry which is preliminary data.</text>
</comment>
<sequence length="337" mass="36892">MKKHFINKALFASIMVSLFFSSCNEIENDTTDLRVVKPVVTANQTNFTIEEGESATVTLTTDTPYSQDLTFKLELVGGTGSFNDYLCSGTETADSDGFGPIGYIVTVPAYATSGTFDVTAVFDLLPEGSETLQLRLYSDSYARGLVAEGSDMINITINNKQSTDFVAVVDWTQNYIDSFGTLQEGVYLDADGDPHSFCDLDFDLEIYDEFFSSVVADSYSSCPEMITLDASTTPDGTYQIVPSLWTTTGNILPASDFFFKVKVTMSKPGVWVKEINVDDNWKFSEGGAQQSNPNAYYPVATLVKTGTTYVLKDFATGDVLASGKLADFKLKSKKNKK</sequence>
<name>A0ABV9P3X0_9FLAO</name>
<dbReference type="InterPro" id="IPR038081">
    <property type="entry name" value="CalX-like_sf"/>
</dbReference>
<organism evidence="1 2">
    <name type="scientific">Flavobacterium ponti</name>
    <dbReference type="NCBI Taxonomy" id="665133"/>
    <lineage>
        <taxon>Bacteria</taxon>
        <taxon>Pseudomonadati</taxon>
        <taxon>Bacteroidota</taxon>
        <taxon>Flavobacteriia</taxon>
        <taxon>Flavobacteriales</taxon>
        <taxon>Flavobacteriaceae</taxon>
        <taxon>Flavobacterium</taxon>
    </lineage>
</organism>
<evidence type="ECO:0008006" key="3">
    <source>
        <dbReference type="Google" id="ProtNLM"/>
    </source>
</evidence>
<gene>
    <name evidence="1" type="ORF">ACFO3U_02755</name>
</gene>
<dbReference type="PROSITE" id="PS51257">
    <property type="entry name" value="PROKAR_LIPOPROTEIN"/>
    <property type="match status" value="1"/>
</dbReference>
<evidence type="ECO:0000313" key="2">
    <source>
        <dbReference type="Proteomes" id="UP001595885"/>
    </source>
</evidence>
<dbReference type="Gene3D" id="2.60.40.2030">
    <property type="match status" value="1"/>
</dbReference>
<protein>
    <recommendedName>
        <fullName evidence="3">Calx-beta domain-containing protein</fullName>
    </recommendedName>
</protein>
<dbReference type="EMBL" id="JBHSGW010000002">
    <property type="protein sequence ID" value="MFC4738904.1"/>
    <property type="molecule type" value="Genomic_DNA"/>
</dbReference>
<proteinExistence type="predicted"/>
<dbReference type="Proteomes" id="UP001595885">
    <property type="component" value="Unassembled WGS sequence"/>
</dbReference>
<dbReference type="SUPFAM" id="SSF141072">
    <property type="entry name" value="CalX-like"/>
    <property type="match status" value="1"/>
</dbReference>
<keyword evidence="2" id="KW-1185">Reference proteome</keyword>
<accession>A0ABV9P3X0</accession>
<dbReference type="RefSeq" id="WP_379738205.1">
    <property type="nucleotide sequence ID" value="NZ_JBHSGW010000002.1"/>
</dbReference>
<reference evidence="2" key="1">
    <citation type="journal article" date="2019" name="Int. J. Syst. Evol. Microbiol.">
        <title>The Global Catalogue of Microorganisms (GCM) 10K type strain sequencing project: providing services to taxonomists for standard genome sequencing and annotation.</title>
        <authorList>
            <consortium name="The Broad Institute Genomics Platform"/>
            <consortium name="The Broad Institute Genome Sequencing Center for Infectious Disease"/>
            <person name="Wu L."/>
            <person name="Ma J."/>
        </authorList>
    </citation>
    <scope>NUCLEOTIDE SEQUENCE [LARGE SCALE GENOMIC DNA]</scope>
    <source>
        <strain evidence="2">CCUG 50349</strain>
    </source>
</reference>